<sequence>MGKSLALRVKIPTRTVFTKNSPLTGMSELLACLREERSLIEESGPAAVIDRLSRIEAILEQQSQQIYQLNIRPSQSPHPSPHPTSQSDHLSERQSDFFIRLPADPDTSLESSSFLIPKNHGALATTLLALPQVRDIIGDYPRDYFFQVEEQLPLPGILDRIHDGPLTWPLLDTATMDILAASYFQHVHPHQPLFTPRTFRSWQTRLLDHDLDDITTSICLCVYALGAVSSTQGGHQKAPETLGLEYFQPALKMMIRDVLWEFRSSISMCQALLLASSYFSHLGRPRKSCSGLSTFKELPILLKFMCLVRLISLVFKVHSLRMGHFASRLFLNISERHARYLNLHMIQQEFYADTNCSRRNNLTHVEFDDEEVRVYWQCFMVEWYLLASVRVLLAKSLMIILQAMESPRLIGVEPLGDTMPLPQSLESSDDRNHIYAIAEHAIRRLLNRILSALYNPDSTHRYSLIPPDPVRIWQRMGLLKLVSLSAELNRQLEQWYRSIPEYLRFTKGTDPLPNDRSRVLRIRYYMARHLIHRPFLLQAVARQQDSRSSPLSPLPESDPFNLPVPIALERCEICIDSCVKYLENVIYMIDKRSPYLWTFAQNCMATLVILWLADSSAHLSHLVPAMQAIQNVVLDRLRQWAVENSSFDREVRIIENLIFSDRG</sequence>
<proteinExistence type="predicted"/>
<dbReference type="GO" id="GO:0006351">
    <property type="term" value="P:DNA-templated transcription"/>
    <property type="evidence" value="ECO:0007669"/>
    <property type="project" value="InterPro"/>
</dbReference>
<feature type="region of interest" description="Disordered" evidence="2">
    <location>
        <begin position="72"/>
        <end position="91"/>
    </location>
</feature>
<evidence type="ECO:0000313" key="4">
    <source>
        <dbReference type="EMBL" id="KAK5625055.1"/>
    </source>
</evidence>
<dbReference type="AlphaFoldDB" id="A0AAN7YUF9"/>
<keyword evidence="5" id="KW-1185">Reference proteome</keyword>
<dbReference type="PANTHER" id="PTHR47785">
    <property type="entry name" value="ZN(II)2CYS6 TRANSCRIPTION FACTOR (EUROFUNG)-RELATED-RELATED"/>
    <property type="match status" value="1"/>
</dbReference>
<organism evidence="4 5">
    <name type="scientific">Xylaria bambusicola</name>
    <dbReference type="NCBI Taxonomy" id="326684"/>
    <lineage>
        <taxon>Eukaryota</taxon>
        <taxon>Fungi</taxon>
        <taxon>Dikarya</taxon>
        <taxon>Ascomycota</taxon>
        <taxon>Pezizomycotina</taxon>
        <taxon>Sordariomycetes</taxon>
        <taxon>Xylariomycetidae</taxon>
        <taxon>Xylariales</taxon>
        <taxon>Xylariaceae</taxon>
        <taxon>Xylaria</taxon>
    </lineage>
</organism>
<dbReference type="Pfam" id="PF04082">
    <property type="entry name" value="Fungal_trans"/>
    <property type="match status" value="1"/>
</dbReference>
<keyword evidence="1" id="KW-0539">Nucleus</keyword>
<protein>
    <recommendedName>
        <fullName evidence="3">Xylanolytic transcriptional activator regulatory domain-containing protein</fullName>
    </recommendedName>
</protein>
<evidence type="ECO:0000259" key="3">
    <source>
        <dbReference type="Pfam" id="PF04082"/>
    </source>
</evidence>
<reference evidence="4 5" key="1">
    <citation type="submission" date="2023-10" db="EMBL/GenBank/DDBJ databases">
        <title>Draft genome sequence of Xylaria bambusicola isolate GMP-LS, the root and basal stem rot pathogen of sugarcane in Indonesia.</title>
        <authorList>
            <person name="Selvaraj P."/>
            <person name="Muralishankar V."/>
            <person name="Muruganantham S."/>
            <person name="Sp S."/>
            <person name="Haryani S."/>
            <person name="Lau K.J.X."/>
            <person name="Naqvi N.I."/>
        </authorList>
    </citation>
    <scope>NUCLEOTIDE SEQUENCE [LARGE SCALE GENOMIC DNA]</scope>
    <source>
        <strain evidence="4">GMP-LS</strain>
    </source>
</reference>
<feature type="domain" description="Xylanolytic transcriptional activator regulatory" evidence="3">
    <location>
        <begin position="182"/>
        <end position="496"/>
    </location>
</feature>
<dbReference type="GO" id="GO:0008270">
    <property type="term" value="F:zinc ion binding"/>
    <property type="evidence" value="ECO:0007669"/>
    <property type="project" value="InterPro"/>
</dbReference>
<evidence type="ECO:0000313" key="5">
    <source>
        <dbReference type="Proteomes" id="UP001305414"/>
    </source>
</evidence>
<dbReference type="InterPro" id="IPR053181">
    <property type="entry name" value="EcdB-like_regulator"/>
</dbReference>
<evidence type="ECO:0000256" key="2">
    <source>
        <dbReference type="SAM" id="MobiDB-lite"/>
    </source>
</evidence>
<dbReference type="EMBL" id="JAWHQM010000002">
    <property type="protein sequence ID" value="KAK5625055.1"/>
    <property type="molecule type" value="Genomic_DNA"/>
</dbReference>
<dbReference type="Proteomes" id="UP001305414">
    <property type="component" value="Unassembled WGS sequence"/>
</dbReference>
<evidence type="ECO:0000256" key="1">
    <source>
        <dbReference type="ARBA" id="ARBA00023242"/>
    </source>
</evidence>
<comment type="caution">
    <text evidence="4">The sequence shown here is derived from an EMBL/GenBank/DDBJ whole genome shotgun (WGS) entry which is preliminary data.</text>
</comment>
<accession>A0AAN7YUF9</accession>
<dbReference type="InterPro" id="IPR007219">
    <property type="entry name" value="XnlR_reg_dom"/>
</dbReference>
<gene>
    <name evidence="4" type="ORF">RRF57_000771</name>
</gene>
<name>A0AAN7YUF9_9PEZI</name>
<dbReference type="GO" id="GO:0003677">
    <property type="term" value="F:DNA binding"/>
    <property type="evidence" value="ECO:0007669"/>
    <property type="project" value="InterPro"/>
</dbReference>
<dbReference type="CDD" id="cd12148">
    <property type="entry name" value="fungal_TF_MHR"/>
    <property type="match status" value="1"/>
</dbReference>